<gene>
    <name evidence="5" type="primary">LOC100214622</name>
</gene>
<evidence type="ECO:0000256" key="1">
    <source>
        <dbReference type="ARBA" id="ARBA00010322"/>
    </source>
</evidence>
<keyword evidence="2" id="KW-0547">Nucleotide-binding</keyword>
<comment type="similarity">
    <text evidence="1">Belongs to the AFG1 ATPase family.</text>
</comment>
<keyword evidence="3" id="KW-0067">ATP-binding</keyword>
<dbReference type="Pfam" id="PF03969">
    <property type="entry name" value="AFG1_ATPase"/>
    <property type="match status" value="1"/>
</dbReference>
<organism evidence="4 5">
    <name type="scientific">Hydra vulgaris</name>
    <name type="common">Hydra</name>
    <name type="synonym">Hydra attenuata</name>
    <dbReference type="NCBI Taxonomy" id="6087"/>
    <lineage>
        <taxon>Eukaryota</taxon>
        <taxon>Metazoa</taxon>
        <taxon>Cnidaria</taxon>
        <taxon>Hydrozoa</taxon>
        <taxon>Hydroidolina</taxon>
        <taxon>Anthoathecata</taxon>
        <taxon>Aplanulata</taxon>
        <taxon>Hydridae</taxon>
        <taxon>Hydra</taxon>
    </lineage>
</organism>
<dbReference type="InterPro" id="IPR027417">
    <property type="entry name" value="P-loop_NTPase"/>
</dbReference>
<keyword evidence="4" id="KW-1185">Reference proteome</keyword>
<dbReference type="Proteomes" id="UP001652625">
    <property type="component" value="Chromosome 10"/>
</dbReference>
<evidence type="ECO:0000256" key="3">
    <source>
        <dbReference type="ARBA" id="ARBA00022840"/>
    </source>
</evidence>
<dbReference type="PANTHER" id="PTHR12169:SF1">
    <property type="entry name" value="AFG1-LIKE ATPASE"/>
    <property type="match status" value="1"/>
</dbReference>
<sequence length="554" mass="64640">MKKVLNLKLSPLKIFFVCKRYESSVFSPIKQYSILLEKGILKPDKYQFFVINKLQTLYNELKSSNFKKVSRSSGDKTGKSFQKGLYLYGEVGTGKTLLLDLFYNSVPISEKKRVHFNMFMLNLYSEINQWNLCYGTDEAHFVTPSQHIANKLLSDCWLICFDEVQLADYASSTLLSGVLQHMIDNGAVIVATSNRAPNDLGEASFSNHKPNKNEPFDIKSTFRNLFEQHCVIHHIDSTFDYRDEMIPGEQRFLYPKSELTDLAFDKMFTELIPKGEKVYSFVLHVYGRKIYIPLCAGNVARFTFNELCCHPLGSADYFKICSSFHSVFIDDIPKMTLFHKNEARRFLSFIDAAYECNVKVYCNSQASIDDIFQMLPKFSDDTQELSNANHVNSSQMTLDMLDEMAYDLNLTDMILHEFDFLTGQDEIFSFRRAISRLKEMQSSLYQKSAHRQINFLPYSGSPSECNSAFERRIQREVQRQKKLQEIEESKNSEKVTEHNLKEIDWADEASYKTLSREVTKKNYMERLEKAPKFNDWHFWGFGWWERLVNKKKNK</sequence>
<name>A0ABM4CQA1_HYDVU</name>
<dbReference type="NCBIfam" id="NF040713">
    <property type="entry name" value="ZapE"/>
    <property type="match status" value="1"/>
</dbReference>
<evidence type="ECO:0000313" key="4">
    <source>
        <dbReference type="Proteomes" id="UP001652625"/>
    </source>
</evidence>
<evidence type="ECO:0000313" key="5">
    <source>
        <dbReference type="RefSeq" id="XP_065664025.1"/>
    </source>
</evidence>
<dbReference type="InterPro" id="IPR005654">
    <property type="entry name" value="ATPase_AFG1-like"/>
</dbReference>
<accession>A0ABM4CQA1</accession>
<reference evidence="5" key="1">
    <citation type="submission" date="2025-08" db="UniProtKB">
        <authorList>
            <consortium name="RefSeq"/>
        </authorList>
    </citation>
    <scope>IDENTIFICATION</scope>
</reference>
<dbReference type="SUPFAM" id="SSF52540">
    <property type="entry name" value="P-loop containing nucleoside triphosphate hydrolases"/>
    <property type="match status" value="1"/>
</dbReference>
<dbReference type="Gene3D" id="3.40.50.300">
    <property type="entry name" value="P-loop containing nucleotide triphosphate hydrolases"/>
    <property type="match status" value="1"/>
</dbReference>
<dbReference type="RefSeq" id="XP_065664025.1">
    <property type="nucleotide sequence ID" value="XM_065807953.1"/>
</dbReference>
<proteinExistence type="inferred from homology"/>
<protein>
    <submittedName>
        <fullName evidence="5">AFG1-like ATPase isoform X2</fullName>
    </submittedName>
</protein>
<evidence type="ECO:0000256" key="2">
    <source>
        <dbReference type="ARBA" id="ARBA00022741"/>
    </source>
</evidence>
<dbReference type="GeneID" id="100214622"/>
<dbReference type="PANTHER" id="PTHR12169">
    <property type="entry name" value="ATPASE N2B"/>
    <property type="match status" value="1"/>
</dbReference>